<dbReference type="Gene3D" id="3.10.560.10">
    <property type="entry name" value="Outer membrane lipoprotein wza domain like"/>
    <property type="match status" value="1"/>
</dbReference>
<evidence type="ECO:0000313" key="6">
    <source>
        <dbReference type="Proteomes" id="UP000066284"/>
    </source>
</evidence>
<accession>A0A0S4KPX6</accession>
<dbReference type="InterPro" id="IPR003715">
    <property type="entry name" value="Poly_export_N"/>
</dbReference>
<dbReference type="PANTHER" id="PTHR33619:SF3">
    <property type="entry name" value="POLYSACCHARIDE EXPORT PROTEIN GFCE-RELATED"/>
    <property type="match status" value="1"/>
</dbReference>
<dbReference type="KEGG" id="nio:NITINOP_0409"/>
<dbReference type="EMBL" id="LN885086">
    <property type="protein sequence ID" value="CUQ65385.1"/>
    <property type="molecule type" value="Genomic_DNA"/>
</dbReference>
<feature type="signal peptide" evidence="2">
    <location>
        <begin position="1"/>
        <end position="23"/>
    </location>
</feature>
<dbReference type="Pfam" id="PF02563">
    <property type="entry name" value="Poly_export"/>
    <property type="match status" value="1"/>
</dbReference>
<dbReference type="STRING" id="1715989.NITINOP_0409"/>
<reference evidence="6" key="1">
    <citation type="submission" date="2015-09" db="EMBL/GenBank/DDBJ databases">
        <authorList>
            <person name="Daims H."/>
        </authorList>
    </citation>
    <scope>NUCLEOTIDE SEQUENCE [LARGE SCALE GENOMIC DNA]</scope>
</reference>
<name>A0A0S4KPX6_9BACT</name>
<dbReference type="InterPro" id="IPR049712">
    <property type="entry name" value="Poly_export"/>
</dbReference>
<sequence>MKQSKLTRSVLCVLLAPTLQHCASVTDYVPDFLAPQPIQVAGETDPGLVADAAYLLGPEDTLKISVWRDEQLTQEVVVRPDGMISFPLVGDIMAAGRTVEDVRQDLVARLNKFVPNPHVTVMVTKIMSNKIYVTGRVARPGEFLVGHYTDVLQALSLAGGLTPFAKENDIKVIRRDKGEQRVYPFRYGDVRNGRGLEQNIVLQRGDVVVVP</sequence>
<keyword evidence="1 2" id="KW-0732">Signal</keyword>
<organism evidence="5 6">
    <name type="scientific">Candidatus Nitrospira inopinata</name>
    <dbReference type="NCBI Taxonomy" id="1715989"/>
    <lineage>
        <taxon>Bacteria</taxon>
        <taxon>Pseudomonadati</taxon>
        <taxon>Nitrospirota</taxon>
        <taxon>Nitrospiria</taxon>
        <taxon>Nitrospirales</taxon>
        <taxon>Nitrospiraceae</taxon>
        <taxon>Nitrospira</taxon>
    </lineage>
</organism>
<evidence type="ECO:0000313" key="5">
    <source>
        <dbReference type="EMBL" id="CUQ65385.1"/>
    </source>
</evidence>
<dbReference type="GO" id="GO:0015159">
    <property type="term" value="F:polysaccharide transmembrane transporter activity"/>
    <property type="evidence" value="ECO:0007669"/>
    <property type="project" value="InterPro"/>
</dbReference>
<proteinExistence type="predicted"/>
<dbReference type="RefSeq" id="WP_062482575.1">
    <property type="nucleotide sequence ID" value="NZ_LN885086.1"/>
</dbReference>
<dbReference type="PANTHER" id="PTHR33619">
    <property type="entry name" value="POLYSACCHARIDE EXPORT PROTEIN GFCE-RELATED"/>
    <property type="match status" value="1"/>
</dbReference>
<feature type="chain" id="PRO_5006623495" evidence="2">
    <location>
        <begin position="24"/>
        <end position="211"/>
    </location>
</feature>
<gene>
    <name evidence="5" type="ORF">NITINOP_0409</name>
</gene>
<evidence type="ECO:0000259" key="4">
    <source>
        <dbReference type="Pfam" id="PF10531"/>
    </source>
</evidence>
<evidence type="ECO:0000256" key="1">
    <source>
        <dbReference type="ARBA" id="ARBA00022729"/>
    </source>
</evidence>
<dbReference type="InterPro" id="IPR019554">
    <property type="entry name" value="Soluble_ligand-bd"/>
</dbReference>
<evidence type="ECO:0000259" key="3">
    <source>
        <dbReference type="Pfam" id="PF02563"/>
    </source>
</evidence>
<feature type="domain" description="Soluble ligand binding" evidence="4">
    <location>
        <begin position="130"/>
        <end position="182"/>
    </location>
</feature>
<dbReference type="Proteomes" id="UP000066284">
    <property type="component" value="Chromosome 1"/>
</dbReference>
<protein>
    <submittedName>
        <fullName evidence="5">Uncharacterized protein</fullName>
    </submittedName>
</protein>
<evidence type="ECO:0000256" key="2">
    <source>
        <dbReference type="SAM" id="SignalP"/>
    </source>
</evidence>
<dbReference type="AlphaFoldDB" id="A0A0S4KPX6"/>
<feature type="domain" description="Polysaccharide export protein N-terminal" evidence="3">
    <location>
        <begin position="51"/>
        <end position="124"/>
    </location>
</feature>
<keyword evidence="6" id="KW-1185">Reference proteome</keyword>
<dbReference type="OrthoDB" id="9808421at2"/>
<dbReference type="Pfam" id="PF10531">
    <property type="entry name" value="SLBB"/>
    <property type="match status" value="1"/>
</dbReference>